<dbReference type="InterPro" id="IPR036542">
    <property type="entry name" value="PTS_IIA_lac/cel_sf"/>
</dbReference>
<dbReference type="InterPro" id="IPR003188">
    <property type="entry name" value="PTS_IIA_lac/cel"/>
</dbReference>
<dbReference type="Proteomes" id="UP000077856">
    <property type="component" value="Chromosome"/>
</dbReference>
<protein>
    <submittedName>
        <fullName evidence="8">PTS cellobiose transporter subunit IIA</fullName>
    </submittedName>
</protein>
<gene>
    <name evidence="8" type="primary">celC</name>
    <name evidence="8" type="ORF">A361_14095</name>
</gene>
<reference evidence="8 9" key="1">
    <citation type="submission" date="2016-04" db="EMBL/GenBank/DDBJ databases">
        <title>Complete genome sequence of Bacillus oceanisediminis strain 2691.</title>
        <authorList>
            <person name="Jeong H."/>
            <person name="Kim H.J."/>
            <person name="Lee D.-W."/>
        </authorList>
    </citation>
    <scope>NUCLEOTIDE SEQUENCE [LARGE SCALE GENOMIC DNA]</scope>
    <source>
        <strain evidence="8 9">2691</strain>
    </source>
</reference>
<dbReference type="Gene3D" id="1.20.58.80">
    <property type="entry name" value="Phosphotransferase system, lactose/cellobiose-type IIA subunit"/>
    <property type="match status" value="1"/>
</dbReference>
<name>A0A160MC97_9BACI</name>
<dbReference type="eggNOG" id="COG1447">
    <property type="taxonomic scope" value="Bacteria"/>
</dbReference>
<feature type="modified residue" description="Phosphohistidine; by HPr" evidence="7">
    <location>
        <position position="78"/>
    </location>
</feature>
<evidence type="ECO:0000256" key="6">
    <source>
        <dbReference type="PIRSR" id="PIRSR000699-2"/>
    </source>
</evidence>
<keyword evidence="6" id="KW-0460">Magnesium</keyword>
<sequence>MDKEKLYQISFQLILHSGNARSLAMESIQKAKAGKFEAAEAKIREAEEEFVLAHRHQTELIQGEASGAQFDLPIILVHAQDHLMNALTIKDMAQEFIDLYKKLD</sequence>
<feature type="active site" description="Tele-phosphohistidine intermediate" evidence="5">
    <location>
        <position position="78"/>
    </location>
</feature>
<keyword evidence="6" id="KW-0479">Metal-binding</keyword>
<dbReference type="GO" id="GO:0016740">
    <property type="term" value="F:transferase activity"/>
    <property type="evidence" value="ECO:0007669"/>
    <property type="project" value="UniProtKB-KW"/>
</dbReference>
<keyword evidence="3" id="KW-0808">Transferase</keyword>
<dbReference type="PANTHER" id="PTHR34382:SF7">
    <property type="entry name" value="PTS SYSTEM N,N'-DIACETYLCHITOBIOSE-SPECIFIC EIIA COMPONENT"/>
    <property type="match status" value="1"/>
</dbReference>
<evidence type="ECO:0000256" key="7">
    <source>
        <dbReference type="PROSITE-ProRule" id="PRU00418"/>
    </source>
</evidence>
<dbReference type="PROSITE" id="PS51095">
    <property type="entry name" value="PTS_EIIA_TYPE_3"/>
    <property type="match status" value="1"/>
</dbReference>
<comment type="cofactor">
    <cofactor evidence="6">
        <name>Mg(2+)</name>
        <dbReference type="ChEBI" id="CHEBI:18420"/>
    </cofactor>
    <text evidence="6">Binds 1 Mg(2+) ion per trimer.</text>
</comment>
<evidence type="ECO:0000313" key="9">
    <source>
        <dbReference type="Proteomes" id="UP000077856"/>
    </source>
</evidence>
<keyword evidence="1" id="KW-0813">Transport</keyword>
<evidence type="ECO:0000256" key="5">
    <source>
        <dbReference type="PIRSR" id="PIRSR000699-1"/>
    </source>
</evidence>
<evidence type="ECO:0000256" key="1">
    <source>
        <dbReference type="ARBA" id="ARBA00022448"/>
    </source>
</evidence>
<evidence type="ECO:0000256" key="2">
    <source>
        <dbReference type="ARBA" id="ARBA00022597"/>
    </source>
</evidence>
<evidence type="ECO:0000313" key="8">
    <source>
        <dbReference type="EMBL" id="AND40233.1"/>
    </source>
</evidence>
<dbReference type="CDD" id="cd00215">
    <property type="entry name" value="PTS_IIA_lac"/>
    <property type="match status" value="1"/>
</dbReference>
<evidence type="ECO:0000256" key="4">
    <source>
        <dbReference type="ARBA" id="ARBA00022683"/>
    </source>
</evidence>
<organism evidence="8 9">
    <name type="scientific">Cytobacillus oceanisediminis 2691</name>
    <dbReference type="NCBI Taxonomy" id="1196031"/>
    <lineage>
        <taxon>Bacteria</taxon>
        <taxon>Bacillati</taxon>
        <taxon>Bacillota</taxon>
        <taxon>Bacilli</taxon>
        <taxon>Bacillales</taxon>
        <taxon>Bacillaceae</taxon>
        <taxon>Cytobacillus</taxon>
    </lineage>
</organism>
<dbReference type="AlphaFoldDB" id="A0A160MC97"/>
<dbReference type="PIRSF" id="PIRSF000699">
    <property type="entry name" value="PTS_IILac_III"/>
    <property type="match status" value="1"/>
</dbReference>
<proteinExistence type="predicted"/>
<dbReference type="Pfam" id="PF02255">
    <property type="entry name" value="PTS_IIA"/>
    <property type="match status" value="1"/>
</dbReference>
<feature type="binding site" evidence="6">
    <location>
        <position position="81"/>
    </location>
    <ligand>
        <name>Mg(2+)</name>
        <dbReference type="ChEBI" id="CHEBI:18420"/>
        <note>ligand shared between all trimeric partners</note>
    </ligand>
</feature>
<dbReference type="PANTHER" id="PTHR34382">
    <property type="entry name" value="PTS SYSTEM N,N'-DIACETYLCHITOBIOSE-SPECIFIC EIIA COMPONENT"/>
    <property type="match status" value="1"/>
</dbReference>
<dbReference type="EMBL" id="CP015506">
    <property type="protein sequence ID" value="AND40233.1"/>
    <property type="molecule type" value="Genomic_DNA"/>
</dbReference>
<evidence type="ECO:0000256" key="3">
    <source>
        <dbReference type="ARBA" id="ARBA00022679"/>
    </source>
</evidence>
<dbReference type="STRING" id="1196031.A361_14095"/>
<dbReference type="SUPFAM" id="SSF46973">
    <property type="entry name" value="Enzyme IIa from lactose specific PTS, IIa-lac"/>
    <property type="match status" value="1"/>
</dbReference>
<keyword evidence="4" id="KW-0598">Phosphotransferase system</keyword>
<dbReference type="KEGG" id="bon:A361_14095"/>
<accession>A0A160MC97</accession>
<dbReference type="RefSeq" id="WP_009334324.1">
    <property type="nucleotide sequence ID" value="NZ_CP015506.1"/>
</dbReference>
<dbReference type="GO" id="GO:0046872">
    <property type="term" value="F:metal ion binding"/>
    <property type="evidence" value="ECO:0007669"/>
    <property type="project" value="UniProtKB-KW"/>
</dbReference>
<dbReference type="GO" id="GO:0009401">
    <property type="term" value="P:phosphoenolpyruvate-dependent sugar phosphotransferase system"/>
    <property type="evidence" value="ECO:0007669"/>
    <property type="project" value="UniProtKB-KW"/>
</dbReference>
<keyword evidence="2" id="KW-0762">Sugar transport</keyword>